<feature type="non-terminal residue" evidence="3">
    <location>
        <position position="1"/>
    </location>
</feature>
<sequence>VSAAAKELKPVKVFILSGQSNMEGKGRIDPLLNHQIHAPETRDFFAHLHKDGKYIERDDVWINYLERRGKLTVGYGSPGRIGLELEFGHVMGNHYDEPV</sequence>
<evidence type="ECO:0000256" key="1">
    <source>
        <dbReference type="ARBA" id="ARBA00022801"/>
    </source>
</evidence>
<keyword evidence="1" id="KW-0378">Hydrolase</keyword>
<feature type="non-terminal residue" evidence="3">
    <location>
        <position position="99"/>
    </location>
</feature>
<evidence type="ECO:0000313" key="3">
    <source>
        <dbReference type="EMBL" id="SVD39096.1"/>
    </source>
</evidence>
<dbReference type="AlphaFoldDB" id="A0A382UXV1"/>
<organism evidence="3">
    <name type="scientific">marine metagenome</name>
    <dbReference type="NCBI Taxonomy" id="408172"/>
    <lineage>
        <taxon>unclassified sequences</taxon>
        <taxon>metagenomes</taxon>
        <taxon>ecological metagenomes</taxon>
    </lineage>
</organism>
<protein>
    <recommendedName>
        <fullName evidence="2">Sialate O-acetylesterase domain-containing protein</fullName>
    </recommendedName>
</protein>
<dbReference type="GO" id="GO:0016787">
    <property type="term" value="F:hydrolase activity"/>
    <property type="evidence" value="ECO:0007669"/>
    <property type="project" value="UniProtKB-KW"/>
</dbReference>
<feature type="domain" description="Sialate O-acetylesterase" evidence="2">
    <location>
        <begin position="11"/>
        <end position="53"/>
    </location>
</feature>
<accession>A0A382UXV1</accession>
<dbReference type="EMBL" id="UINC01147651">
    <property type="protein sequence ID" value="SVD39096.1"/>
    <property type="molecule type" value="Genomic_DNA"/>
</dbReference>
<dbReference type="Pfam" id="PF03629">
    <property type="entry name" value="SASA"/>
    <property type="match status" value="1"/>
</dbReference>
<dbReference type="InterPro" id="IPR036514">
    <property type="entry name" value="SGNH_hydro_sf"/>
</dbReference>
<dbReference type="Gene3D" id="3.40.50.1110">
    <property type="entry name" value="SGNH hydrolase"/>
    <property type="match status" value="1"/>
</dbReference>
<reference evidence="3" key="1">
    <citation type="submission" date="2018-05" db="EMBL/GenBank/DDBJ databases">
        <authorList>
            <person name="Lanie J.A."/>
            <person name="Ng W.-L."/>
            <person name="Kazmierczak K.M."/>
            <person name="Andrzejewski T.M."/>
            <person name="Davidsen T.M."/>
            <person name="Wayne K.J."/>
            <person name="Tettelin H."/>
            <person name="Glass J.I."/>
            <person name="Rusch D."/>
            <person name="Podicherti R."/>
            <person name="Tsui H.-C.T."/>
            <person name="Winkler M.E."/>
        </authorList>
    </citation>
    <scope>NUCLEOTIDE SEQUENCE</scope>
</reference>
<gene>
    <name evidence="3" type="ORF">METZ01_LOCUS391950</name>
</gene>
<dbReference type="InterPro" id="IPR005181">
    <property type="entry name" value="SASA"/>
</dbReference>
<dbReference type="SUPFAM" id="SSF52266">
    <property type="entry name" value="SGNH hydrolase"/>
    <property type="match status" value="1"/>
</dbReference>
<name>A0A382UXV1_9ZZZZ</name>
<evidence type="ECO:0000259" key="2">
    <source>
        <dbReference type="Pfam" id="PF03629"/>
    </source>
</evidence>
<proteinExistence type="predicted"/>